<name>A0A9P9HLR5_FUSSL</name>
<keyword evidence="3" id="KW-1185">Reference proteome</keyword>
<reference evidence="2" key="1">
    <citation type="journal article" date="2021" name="Nat. Commun.">
        <title>Genetic determinants of endophytism in the Arabidopsis root mycobiome.</title>
        <authorList>
            <person name="Mesny F."/>
            <person name="Miyauchi S."/>
            <person name="Thiergart T."/>
            <person name="Pickel B."/>
            <person name="Atanasova L."/>
            <person name="Karlsson M."/>
            <person name="Huettel B."/>
            <person name="Barry K.W."/>
            <person name="Haridas S."/>
            <person name="Chen C."/>
            <person name="Bauer D."/>
            <person name="Andreopoulos W."/>
            <person name="Pangilinan J."/>
            <person name="LaButti K."/>
            <person name="Riley R."/>
            <person name="Lipzen A."/>
            <person name="Clum A."/>
            <person name="Drula E."/>
            <person name="Henrissat B."/>
            <person name="Kohler A."/>
            <person name="Grigoriev I.V."/>
            <person name="Martin F.M."/>
            <person name="Hacquard S."/>
        </authorList>
    </citation>
    <scope>NUCLEOTIDE SEQUENCE</scope>
    <source>
        <strain evidence="2">FSSC 5 MPI-SDFR-AT-0091</strain>
    </source>
</reference>
<evidence type="ECO:0000256" key="1">
    <source>
        <dbReference type="SAM" id="MobiDB-lite"/>
    </source>
</evidence>
<proteinExistence type="predicted"/>
<dbReference type="Proteomes" id="UP000736672">
    <property type="component" value="Unassembled WGS sequence"/>
</dbReference>
<sequence>MFQTMRSFPKRFCTFDLDPEQPHEYTWGFHHEDWTRASVVYSQHKRRRFAKMSDEFKTTRQNSNAPSWLCPIRRTQTQR</sequence>
<evidence type="ECO:0000313" key="3">
    <source>
        <dbReference type="Proteomes" id="UP000736672"/>
    </source>
</evidence>
<evidence type="ECO:0000313" key="2">
    <source>
        <dbReference type="EMBL" id="KAH7259895.1"/>
    </source>
</evidence>
<accession>A0A9P9HLR5</accession>
<comment type="caution">
    <text evidence="2">The sequence shown here is derived from an EMBL/GenBank/DDBJ whole genome shotgun (WGS) entry which is preliminary data.</text>
</comment>
<gene>
    <name evidence="2" type="ORF">B0J15DRAFT_491341</name>
</gene>
<organism evidence="2 3">
    <name type="scientific">Fusarium solani</name>
    <name type="common">Filamentous fungus</name>
    <dbReference type="NCBI Taxonomy" id="169388"/>
    <lineage>
        <taxon>Eukaryota</taxon>
        <taxon>Fungi</taxon>
        <taxon>Dikarya</taxon>
        <taxon>Ascomycota</taxon>
        <taxon>Pezizomycotina</taxon>
        <taxon>Sordariomycetes</taxon>
        <taxon>Hypocreomycetidae</taxon>
        <taxon>Hypocreales</taxon>
        <taxon>Nectriaceae</taxon>
        <taxon>Fusarium</taxon>
        <taxon>Fusarium solani species complex</taxon>
    </lineage>
</organism>
<dbReference type="EMBL" id="JAGTJS010000008">
    <property type="protein sequence ID" value="KAH7259895.1"/>
    <property type="molecule type" value="Genomic_DNA"/>
</dbReference>
<dbReference type="AlphaFoldDB" id="A0A9P9HLR5"/>
<protein>
    <submittedName>
        <fullName evidence="2">Uncharacterized protein</fullName>
    </submittedName>
</protein>
<feature type="region of interest" description="Disordered" evidence="1">
    <location>
        <begin position="55"/>
        <end position="79"/>
    </location>
</feature>